<dbReference type="InterPro" id="IPR027417">
    <property type="entry name" value="P-loop_NTPase"/>
</dbReference>
<accession>A0A494VNH1</accession>
<keyword evidence="3" id="KW-1185">Reference proteome</keyword>
<dbReference type="OrthoDB" id="9769293at2"/>
<dbReference type="KEGG" id="muh:HYN43_017310"/>
<dbReference type="GO" id="GO:0005524">
    <property type="term" value="F:ATP binding"/>
    <property type="evidence" value="ECO:0007669"/>
    <property type="project" value="InterPro"/>
</dbReference>
<dbReference type="EMBL" id="CP032869">
    <property type="protein sequence ID" value="AYL96957.1"/>
    <property type="molecule type" value="Genomic_DNA"/>
</dbReference>
<name>A0A494VNH1_9SPHI</name>
<dbReference type="InterPro" id="IPR051396">
    <property type="entry name" value="Bact_Antivir_Def_Nuclease"/>
</dbReference>
<dbReference type="GO" id="GO:0016887">
    <property type="term" value="F:ATP hydrolysis activity"/>
    <property type="evidence" value="ECO:0007669"/>
    <property type="project" value="InterPro"/>
</dbReference>
<dbReference type="SUPFAM" id="SSF52540">
    <property type="entry name" value="P-loop containing nucleoside triphosphate hydrolases"/>
    <property type="match status" value="1"/>
</dbReference>
<evidence type="ECO:0000259" key="1">
    <source>
        <dbReference type="Pfam" id="PF13304"/>
    </source>
</evidence>
<dbReference type="PANTHER" id="PTHR43581:SF4">
    <property type="entry name" value="ATP_GTP PHOSPHATASE"/>
    <property type="match status" value="1"/>
</dbReference>
<evidence type="ECO:0000313" key="3">
    <source>
        <dbReference type="Proteomes" id="UP000270046"/>
    </source>
</evidence>
<dbReference type="InterPro" id="IPR003959">
    <property type="entry name" value="ATPase_AAA_core"/>
</dbReference>
<reference evidence="2 3" key="1">
    <citation type="submission" date="2018-10" db="EMBL/GenBank/DDBJ databases">
        <title>Genome sequencing of Mucilaginibacter sp. HYN0043.</title>
        <authorList>
            <person name="Kim M."/>
            <person name="Yi H."/>
        </authorList>
    </citation>
    <scope>NUCLEOTIDE SEQUENCE [LARGE SCALE GENOMIC DNA]</scope>
    <source>
        <strain evidence="2 3">HYN0043</strain>
    </source>
</reference>
<dbReference type="Pfam" id="PF13304">
    <property type="entry name" value="AAA_21"/>
    <property type="match status" value="1"/>
</dbReference>
<dbReference type="Proteomes" id="UP000270046">
    <property type="component" value="Chromosome"/>
</dbReference>
<dbReference type="PANTHER" id="PTHR43581">
    <property type="entry name" value="ATP/GTP PHOSPHATASE"/>
    <property type="match status" value="1"/>
</dbReference>
<sequence length="708" mass="82015">MESKRIIRHIDRLLLDPNNYRFIDRPEYKHVPDSELGDSRVQLRTLNFLLGKNNDNISDLLSSFKTNGFLDIDQIQVKPVGDNYLVLEGNRRTATLKYLYEEFKKGNDVGKLAESDFKSVNLVNIENEDPVQHLVTMGLHHISGKKRWSAVNEAQLIDDLLHIHQRSENDICESLGIKKHALRRSMRSLGLIQQYKQSDYGDQFQSDMYSIFEAVVGNSTMKRWVDWNDNQYAALNERNIDRFFSWISETEDNEWNDEGRERPMKREPIITQYRQVKEVASFIFDEKALTRMEDSRSINEGYIFSDAVGEVKLRDSIDNLKSFTQVAYNFKDLINEVDVDELAKIRTKIDEIIPVAKDLISLNEKRAAIYFAEIGRQFTEININSYRKLHNIKISNIKQVNIFAGGNNKGKTSVLEAIYLLSQLNDITSFLELEKFRGKFLSEFHSKWIEKNFVNEIGIAGTFNGINTNIQIRKETTEENIERTGYLNTLVSDSEVENQYLSSYIHLFSNKEPQLHYSKTNILCTAAFTSPYRYNEVLLHSAHKTAIENKYFDKVIGFINEYLDPDIQKIDLVNDDGENRFRVTSWRHDKAVDLTTYGEGLQRVFEIALLLGYCRDGILCIDEIDSALHKSLLVNFTEFLQRTAAEFNVQVFISTHSKECIDAFVENEYPDNDLTAYSLTEEDGHIVCRFLAGTKLKQLVESINLDIR</sequence>
<gene>
    <name evidence="2" type="ORF">HYN43_017310</name>
</gene>
<dbReference type="Gene3D" id="3.40.50.300">
    <property type="entry name" value="P-loop containing nucleotide triphosphate hydrolases"/>
    <property type="match status" value="1"/>
</dbReference>
<dbReference type="RefSeq" id="WP_119410544.1">
    <property type="nucleotide sequence ID" value="NZ_CP032869.1"/>
</dbReference>
<evidence type="ECO:0000313" key="2">
    <source>
        <dbReference type="EMBL" id="AYL96957.1"/>
    </source>
</evidence>
<dbReference type="AlphaFoldDB" id="A0A494VNH1"/>
<proteinExistence type="predicted"/>
<protein>
    <recommendedName>
        <fullName evidence="1">ATPase AAA-type core domain-containing protein</fullName>
    </recommendedName>
</protein>
<feature type="domain" description="ATPase AAA-type core" evidence="1">
    <location>
        <begin position="400"/>
        <end position="658"/>
    </location>
</feature>
<organism evidence="2 3">
    <name type="scientific">Mucilaginibacter celer</name>
    <dbReference type="NCBI Taxonomy" id="2305508"/>
    <lineage>
        <taxon>Bacteria</taxon>
        <taxon>Pseudomonadati</taxon>
        <taxon>Bacteroidota</taxon>
        <taxon>Sphingobacteriia</taxon>
        <taxon>Sphingobacteriales</taxon>
        <taxon>Sphingobacteriaceae</taxon>
        <taxon>Mucilaginibacter</taxon>
    </lineage>
</organism>